<gene>
    <name evidence="7" type="ORF">AMS66_19680</name>
</gene>
<feature type="transmembrane region" description="Helical" evidence="6">
    <location>
        <begin position="137"/>
        <end position="164"/>
    </location>
</feature>
<sequence>MNIIPLLTYAIVASFTPGPNNIIAMTHARNEGFRKILPFIGGVAAGCLLIMFLSSYFNLILHQYIPRIKPALNVLGCVYMLYLAIKIMRSKPASAKDPKVNRFSFLFGFTLQFLNPKVILYGLTAISVFVMPLGQSHVHIIVFSLLLTIIGVSANMTWGLCGVLFQSFLLKYERPFNMVMGVLLICSALSILL</sequence>
<evidence type="ECO:0000313" key="8">
    <source>
        <dbReference type="Proteomes" id="UP000037688"/>
    </source>
</evidence>
<keyword evidence="2" id="KW-1003">Cell membrane</keyword>
<evidence type="ECO:0000256" key="2">
    <source>
        <dbReference type="ARBA" id="ARBA00022475"/>
    </source>
</evidence>
<feature type="transmembrane region" description="Helical" evidence="6">
    <location>
        <begin position="105"/>
        <end position="131"/>
    </location>
</feature>
<reference evidence="7 8" key="1">
    <citation type="submission" date="2015-08" db="EMBL/GenBank/DDBJ databases">
        <title>Draft genome sequence of cellulolytic and xylanolytic Paenibacillus sp. A59, isolated from a decaying forest soil from Patagonia, Argentina.</title>
        <authorList>
            <person name="Ghio S."/>
            <person name="Caceres A.M."/>
            <person name="Talia P."/>
            <person name="Grasso D."/>
            <person name="Campos E."/>
        </authorList>
    </citation>
    <scope>NUCLEOTIDE SEQUENCE [LARGE SCALE GENOMIC DNA]</scope>
    <source>
        <strain evidence="7 8">A59</strain>
    </source>
</reference>
<keyword evidence="4 6" id="KW-1133">Transmembrane helix</keyword>
<organism evidence="7 8">
    <name type="scientific">Paenibacillus xylanivorans</name>
    <dbReference type="NCBI Taxonomy" id="1705561"/>
    <lineage>
        <taxon>Bacteria</taxon>
        <taxon>Bacillati</taxon>
        <taxon>Bacillota</taxon>
        <taxon>Bacilli</taxon>
        <taxon>Bacillales</taxon>
        <taxon>Paenibacillaceae</taxon>
        <taxon>Paenibacillus</taxon>
    </lineage>
</organism>
<dbReference type="AlphaFoldDB" id="A0A0M9BM32"/>
<proteinExistence type="predicted"/>
<evidence type="ECO:0000256" key="1">
    <source>
        <dbReference type="ARBA" id="ARBA00004651"/>
    </source>
</evidence>
<dbReference type="OrthoDB" id="198428at2"/>
<dbReference type="RefSeq" id="WP_053782400.1">
    <property type="nucleotide sequence ID" value="NZ_LITU01000068.1"/>
</dbReference>
<feature type="transmembrane region" description="Helical" evidence="6">
    <location>
        <begin position="36"/>
        <end position="56"/>
    </location>
</feature>
<dbReference type="GO" id="GO:0005886">
    <property type="term" value="C:plasma membrane"/>
    <property type="evidence" value="ECO:0007669"/>
    <property type="project" value="UniProtKB-SubCell"/>
</dbReference>
<dbReference type="GO" id="GO:0015171">
    <property type="term" value="F:amino acid transmembrane transporter activity"/>
    <property type="evidence" value="ECO:0007669"/>
    <property type="project" value="TreeGrafter"/>
</dbReference>
<keyword evidence="3 6" id="KW-0812">Transmembrane</keyword>
<dbReference type="Pfam" id="PF01810">
    <property type="entry name" value="LysE"/>
    <property type="match status" value="1"/>
</dbReference>
<comment type="caution">
    <text evidence="7">The sequence shown here is derived from an EMBL/GenBank/DDBJ whole genome shotgun (WGS) entry which is preliminary data.</text>
</comment>
<dbReference type="PATRIC" id="fig|1705561.3.peg.4088"/>
<dbReference type="EMBL" id="LITU01000068">
    <property type="protein sequence ID" value="KOY14973.1"/>
    <property type="molecule type" value="Genomic_DNA"/>
</dbReference>
<evidence type="ECO:0000256" key="5">
    <source>
        <dbReference type="ARBA" id="ARBA00023136"/>
    </source>
</evidence>
<name>A0A0M9BM32_9BACL</name>
<protein>
    <submittedName>
        <fullName evidence="7">Lysine transporter LysE</fullName>
    </submittedName>
</protein>
<dbReference type="GO" id="GO:0033228">
    <property type="term" value="P:cysteine export across plasma membrane"/>
    <property type="evidence" value="ECO:0007669"/>
    <property type="project" value="TreeGrafter"/>
</dbReference>
<comment type="subcellular location">
    <subcellularLocation>
        <location evidence="1">Cell membrane</location>
        <topology evidence="1">Multi-pass membrane protein</topology>
    </subcellularLocation>
</comment>
<feature type="transmembrane region" description="Helical" evidence="6">
    <location>
        <begin position="6"/>
        <end position="24"/>
    </location>
</feature>
<dbReference type="Proteomes" id="UP000037688">
    <property type="component" value="Unassembled WGS sequence"/>
</dbReference>
<feature type="transmembrane region" description="Helical" evidence="6">
    <location>
        <begin position="176"/>
        <end position="192"/>
    </location>
</feature>
<evidence type="ECO:0000256" key="3">
    <source>
        <dbReference type="ARBA" id="ARBA00022692"/>
    </source>
</evidence>
<dbReference type="PANTHER" id="PTHR30086:SF20">
    <property type="entry name" value="ARGININE EXPORTER PROTEIN ARGO-RELATED"/>
    <property type="match status" value="1"/>
</dbReference>
<evidence type="ECO:0000256" key="4">
    <source>
        <dbReference type="ARBA" id="ARBA00022989"/>
    </source>
</evidence>
<keyword evidence="5 6" id="KW-0472">Membrane</keyword>
<accession>A0A0M9BM32</accession>
<feature type="transmembrane region" description="Helical" evidence="6">
    <location>
        <begin position="68"/>
        <end position="85"/>
    </location>
</feature>
<dbReference type="PANTHER" id="PTHR30086">
    <property type="entry name" value="ARGININE EXPORTER PROTEIN ARGO"/>
    <property type="match status" value="1"/>
</dbReference>
<keyword evidence="8" id="KW-1185">Reference proteome</keyword>
<evidence type="ECO:0000256" key="6">
    <source>
        <dbReference type="SAM" id="Phobius"/>
    </source>
</evidence>
<dbReference type="InterPro" id="IPR001123">
    <property type="entry name" value="LeuE-type"/>
</dbReference>
<evidence type="ECO:0000313" key="7">
    <source>
        <dbReference type="EMBL" id="KOY14973.1"/>
    </source>
</evidence>